<keyword evidence="3 5" id="KW-1133">Transmembrane helix</keyword>
<protein>
    <submittedName>
        <fullName evidence="8">ABC transporter permease</fullName>
    </submittedName>
</protein>
<dbReference type="PROSITE" id="PS50928">
    <property type="entry name" value="ABC_TM1"/>
    <property type="match status" value="1"/>
</dbReference>
<comment type="similarity">
    <text evidence="5">Belongs to the binding-protein-dependent transport system permease family.</text>
</comment>
<dbReference type="AlphaFoldDB" id="A0A3N6PC42"/>
<dbReference type="Pfam" id="PF00528">
    <property type="entry name" value="BPD_transp_1"/>
    <property type="match status" value="1"/>
</dbReference>
<dbReference type="InterPro" id="IPR000515">
    <property type="entry name" value="MetI-like"/>
</dbReference>
<reference evidence="8 9" key="1">
    <citation type="submission" date="2018-10" db="EMBL/GenBank/DDBJ databases">
        <title>Natrarchaeobius chitinivorans gen. nov., sp. nov., and Natrarchaeobius haloalkaliphilus sp. nov., alkaliphilic, chitin-utilizing haloarchaea from hypersaline alkaline lakes.</title>
        <authorList>
            <person name="Sorokin D.Y."/>
            <person name="Elcheninov A.G."/>
            <person name="Kostrikina N.A."/>
            <person name="Bale N.J."/>
            <person name="Sinninghe Damste J.S."/>
            <person name="Khijniak T.V."/>
            <person name="Kublanov I.V."/>
            <person name="Toshchakov S.V."/>
        </authorList>
    </citation>
    <scope>NUCLEOTIDE SEQUENCE [LARGE SCALE GENOMIC DNA]</scope>
    <source>
        <strain evidence="8 9">AArcht4T</strain>
    </source>
</reference>
<evidence type="ECO:0000256" key="6">
    <source>
        <dbReference type="SAM" id="MobiDB-lite"/>
    </source>
</evidence>
<keyword evidence="5" id="KW-0813">Transport</keyword>
<keyword evidence="4 5" id="KW-0472">Membrane</keyword>
<feature type="transmembrane region" description="Helical" evidence="5">
    <location>
        <begin position="241"/>
        <end position="261"/>
    </location>
</feature>
<dbReference type="SUPFAM" id="SSF161098">
    <property type="entry name" value="MetI-like"/>
    <property type="match status" value="1"/>
</dbReference>
<organism evidence="8 9">
    <name type="scientific">Natrarchaeobius chitinivorans</name>
    <dbReference type="NCBI Taxonomy" id="1679083"/>
    <lineage>
        <taxon>Archaea</taxon>
        <taxon>Methanobacteriati</taxon>
        <taxon>Methanobacteriota</taxon>
        <taxon>Stenosarchaea group</taxon>
        <taxon>Halobacteria</taxon>
        <taxon>Halobacteriales</taxon>
        <taxon>Natrialbaceae</taxon>
        <taxon>Natrarchaeobius</taxon>
    </lineage>
</organism>
<feature type="transmembrane region" description="Helical" evidence="5">
    <location>
        <begin position="147"/>
        <end position="167"/>
    </location>
</feature>
<evidence type="ECO:0000256" key="2">
    <source>
        <dbReference type="ARBA" id="ARBA00022692"/>
    </source>
</evidence>
<name>A0A3N6PC42_NATCH</name>
<dbReference type="GO" id="GO:0005886">
    <property type="term" value="C:plasma membrane"/>
    <property type="evidence" value="ECO:0007669"/>
    <property type="project" value="UniProtKB-SubCell"/>
</dbReference>
<dbReference type="EMBL" id="REGA01000010">
    <property type="protein sequence ID" value="RQG94255.1"/>
    <property type="molecule type" value="Genomic_DNA"/>
</dbReference>
<evidence type="ECO:0000256" key="3">
    <source>
        <dbReference type="ARBA" id="ARBA00022989"/>
    </source>
</evidence>
<feature type="transmembrane region" description="Helical" evidence="5">
    <location>
        <begin position="281"/>
        <end position="302"/>
    </location>
</feature>
<comment type="subcellular location">
    <subcellularLocation>
        <location evidence="5">Cell membrane</location>
        <topology evidence="5">Multi-pass membrane protein</topology>
    </subcellularLocation>
    <subcellularLocation>
        <location evidence="1">Membrane</location>
        <topology evidence="1">Multi-pass membrane protein</topology>
    </subcellularLocation>
</comment>
<dbReference type="Gene3D" id="1.10.3720.10">
    <property type="entry name" value="MetI-like"/>
    <property type="match status" value="1"/>
</dbReference>
<dbReference type="Proteomes" id="UP000282323">
    <property type="component" value="Unassembled WGS sequence"/>
</dbReference>
<keyword evidence="9" id="KW-1185">Reference proteome</keyword>
<evidence type="ECO:0000259" key="7">
    <source>
        <dbReference type="PROSITE" id="PS50928"/>
    </source>
</evidence>
<dbReference type="GO" id="GO:0055085">
    <property type="term" value="P:transmembrane transport"/>
    <property type="evidence" value="ECO:0007669"/>
    <property type="project" value="InterPro"/>
</dbReference>
<dbReference type="CDD" id="cd06261">
    <property type="entry name" value="TM_PBP2"/>
    <property type="match status" value="1"/>
</dbReference>
<proteinExistence type="inferred from homology"/>
<feature type="transmembrane region" description="Helical" evidence="5">
    <location>
        <begin position="50"/>
        <end position="69"/>
    </location>
</feature>
<dbReference type="InterPro" id="IPR035906">
    <property type="entry name" value="MetI-like_sf"/>
</dbReference>
<accession>A0A3N6PC42</accession>
<feature type="domain" description="ABC transmembrane type-1" evidence="7">
    <location>
        <begin position="112"/>
        <end position="297"/>
    </location>
</feature>
<feature type="region of interest" description="Disordered" evidence="6">
    <location>
        <begin position="319"/>
        <end position="342"/>
    </location>
</feature>
<gene>
    <name evidence="8" type="ORF">EA473_12330</name>
</gene>
<dbReference type="OrthoDB" id="312811at2157"/>
<feature type="transmembrane region" description="Helical" evidence="5">
    <location>
        <begin position="173"/>
        <end position="191"/>
    </location>
</feature>
<evidence type="ECO:0000256" key="1">
    <source>
        <dbReference type="ARBA" id="ARBA00004141"/>
    </source>
</evidence>
<dbReference type="PANTHER" id="PTHR42729">
    <property type="entry name" value="OLIGO/DIPEPTIDE TRANSPORT, PERMEASE PROTEIN (DPPC-2)"/>
    <property type="match status" value="1"/>
</dbReference>
<evidence type="ECO:0000256" key="5">
    <source>
        <dbReference type="RuleBase" id="RU363032"/>
    </source>
</evidence>
<dbReference type="PANTHER" id="PTHR42729:SF1">
    <property type="entry name" value="OLIGO_DIPEPTIDE TRANSPORT, PERMEASE PROTEIN (DPPC-2)"/>
    <property type="match status" value="1"/>
</dbReference>
<evidence type="ECO:0000256" key="4">
    <source>
        <dbReference type="ARBA" id="ARBA00023136"/>
    </source>
</evidence>
<dbReference type="RefSeq" id="WP_124195918.1">
    <property type="nucleotide sequence ID" value="NZ_REGA01000010.1"/>
</dbReference>
<sequence>MTADDRTPDDVPFETVSSSEVTRGERIRATIDEWILVPARILWSDWRARVGTLIMLLYVLMGTVGVWLVDAPQIGEGERLIPPFTDPSYPLGTDSMGNDLFAQVVHATPPMLEMIVAGALFTTVMATIVGTFSGYKGGRTDKLLMMFTDILLTIPGLPLVIVIAVILEPREPWVIGIILTLNAWAGLARAIRSQVLTMREESFVEASRLMGLPTRTILVKDIVPGLMPYILVNFVNSARTVVFTSVGLYFLGILPFTNHNWGVMMNLAYTTGGALYTLRAAHWLLVPMAAIVLLSFGFILFAQGTDRLFNPRVRARHENNAGANSSDDADENSGKVSTHIQG</sequence>
<keyword evidence="2 5" id="KW-0812">Transmembrane</keyword>
<evidence type="ECO:0000313" key="8">
    <source>
        <dbReference type="EMBL" id="RQG94255.1"/>
    </source>
</evidence>
<feature type="transmembrane region" description="Helical" evidence="5">
    <location>
        <begin position="114"/>
        <end position="135"/>
    </location>
</feature>
<evidence type="ECO:0000313" key="9">
    <source>
        <dbReference type="Proteomes" id="UP000282323"/>
    </source>
</evidence>
<comment type="caution">
    <text evidence="8">The sequence shown here is derived from an EMBL/GenBank/DDBJ whole genome shotgun (WGS) entry which is preliminary data.</text>
</comment>